<dbReference type="Proteomes" id="UP001161247">
    <property type="component" value="Chromosome 6"/>
</dbReference>
<dbReference type="Pfam" id="PF07939">
    <property type="entry name" value="DUF1685"/>
    <property type="match status" value="1"/>
</dbReference>
<name>A0AAV1DUG3_OLDCO</name>
<dbReference type="AlphaFoldDB" id="A0AAV1DUG3"/>
<evidence type="ECO:0000313" key="2">
    <source>
        <dbReference type="EMBL" id="CAI9111563.1"/>
    </source>
</evidence>
<protein>
    <submittedName>
        <fullName evidence="2">OLC1v1011814C1</fullName>
    </submittedName>
</protein>
<feature type="region of interest" description="Disordered" evidence="1">
    <location>
        <begin position="96"/>
        <end position="115"/>
    </location>
</feature>
<evidence type="ECO:0000256" key="1">
    <source>
        <dbReference type="SAM" id="MobiDB-lite"/>
    </source>
</evidence>
<dbReference type="PANTHER" id="PTHR31865">
    <property type="entry name" value="OSJNBA0071G03.3 PROTEIN"/>
    <property type="match status" value="1"/>
</dbReference>
<reference evidence="2" key="1">
    <citation type="submission" date="2023-03" db="EMBL/GenBank/DDBJ databases">
        <authorList>
            <person name="Julca I."/>
        </authorList>
    </citation>
    <scope>NUCLEOTIDE SEQUENCE</scope>
</reference>
<evidence type="ECO:0000313" key="3">
    <source>
        <dbReference type="Proteomes" id="UP001161247"/>
    </source>
</evidence>
<gene>
    <name evidence="2" type="ORF">OLC1_LOCUS18931</name>
</gene>
<dbReference type="InterPro" id="IPR012881">
    <property type="entry name" value="DUF1685"/>
</dbReference>
<proteinExistence type="predicted"/>
<feature type="compositionally biased region" description="Low complexity" evidence="1">
    <location>
        <begin position="96"/>
        <end position="114"/>
    </location>
</feature>
<organism evidence="2 3">
    <name type="scientific">Oldenlandia corymbosa var. corymbosa</name>
    <dbReference type="NCBI Taxonomy" id="529605"/>
    <lineage>
        <taxon>Eukaryota</taxon>
        <taxon>Viridiplantae</taxon>
        <taxon>Streptophyta</taxon>
        <taxon>Embryophyta</taxon>
        <taxon>Tracheophyta</taxon>
        <taxon>Spermatophyta</taxon>
        <taxon>Magnoliopsida</taxon>
        <taxon>eudicotyledons</taxon>
        <taxon>Gunneridae</taxon>
        <taxon>Pentapetalae</taxon>
        <taxon>asterids</taxon>
        <taxon>lamiids</taxon>
        <taxon>Gentianales</taxon>
        <taxon>Rubiaceae</taxon>
        <taxon>Rubioideae</taxon>
        <taxon>Spermacoceae</taxon>
        <taxon>Hedyotis-Oldenlandia complex</taxon>
        <taxon>Oldenlandia</taxon>
    </lineage>
</organism>
<dbReference type="EMBL" id="OX459123">
    <property type="protein sequence ID" value="CAI9111563.1"/>
    <property type="molecule type" value="Genomic_DNA"/>
</dbReference>
<dbReference type="PANTHER" id="PTHR31865:SF1">
    <property type="entry name" value="INSERTASE, PUTATIVE (DUF1685)-RELATED"/>
    <property type="match status" value="1"/>
</dbReference>
<keyword evidence="3" id="KW-1185">Reference proteome</keyword>
<feature type="region of interest" description="Disordered" evidence="1">
    <location>
        <begin position="1"/>
        <end position="27"/>
    </location>
</feature>
<accession>A0AAV1DUG3</accession>
<sequence length="165" mass="18746">MSNLNTQREAKPVAHPAKAKSRSPSTVDRLDAVWLERSKLSRLPNQEDFTSHDIDDINGFIDLGFRFDSPDMDPKLFKVLPGLQFYRAVTNQRDITSLSKSSSSSTTRDSCDMSMANKEETPLRKFFDLDDQEKTTARLLEWVKVVASDARRKSRSFSSHNTDDG</sequence>